<evidence type="ECO:0000256" key="1">
    <source>
        <dbReference type="ARBA" id="ARBA00012513"/>
    </source>
</evidence>
<dbReference type="PANTHER" id="PTHR43289">
    <property type="entry name" value="MITOGEN-ACTIVATED PROTEIN KINASE KINASE KINASE 20-RELATED"/>
    <property type="match status" value="1"/>
</dbReference>
<keyword evidence="3 9" id="KW-0808">Transferase</keyword>
<proteinExistence type="predicted"/>
<dbReference type="SUPFAM" id="SSF56112">
    <property type="entry name" value="Protein kinase-like (PK-like)"/>
    <property type="match status" value="1"/>
</dbReference>
<evidence type="ECO:0000256" key="3">
    <source>
        <dbReference type="ARBA" id="ARBA00022679"/>
    </source>
</evidence>
<evidence type="ECO:0000256" key="4">
    <source>
        <dbReference type="ARBA" id="ARBA00022741"/>
    </source>
</evidence>
<dbReference type="RefSeq" id="WP_420538718.1">
    <property type="nucleotide sequence ID" value="NZ_BAAASY010000001.1"/>
</dbReference>
<feature type="region of interest" description="Disordered" evidence="7">
    <location>
        <begin position="304"/>
        <end position="462"/>
    </location>
</feature>
<dbReference type="EMBL" id="JADBEF010000001">
    <property type="protein sequence ID" value="MBE1559558.1"/>
    <property type="molecule type" value="Genomic_DNA"/>
</dbReference>
<gene>
    <name evidence="9" type="ORF">H4W81_002337</name>
</gene>
<comment type="caution">
    <text evidence="9">The sequence shown here is derived from an EMBL/GenBank/DDBJ whole genome shotgun (WGS) entry which is preliminary data.</text>
</comment>
<dbReference type="PROSITE" id="PS00108">
    <property type="entry name" value="PROTEIN_KINASE_ST"/>
    <property type="match status" value="1"/>
</dbReference>
<dbReference type="Proteomes" id="UP000661607">
    <property type="component" value="Unassembled WGS sequence"/>
</dbReference>
<dbReference type="InterPro" id="IPR011009">
    <property type="entry name" value="Kinase-like_dom_sf"/>
</dbReference>
<dbReference type="GO" id="GO:0004674">
    <property type="term" value="F:protein serine/threonine kinase activity"/>
    <property type="evidence" value="ECO:0007669"/>
    <property type="project" value="UniProtKB-EC"/>
</dbReference>
<keyword evidence="5 9" id="KW-0418">Kinase</keyword>
<feature type="compositionally biased region" description="Pro residues" evidence="7">
    <location>
        <begin position="371"/>
        <end position="381"/>
    </location>
</feature>
<dbReference type="PROSITE" id="PS50011">
    <property type="entry name" value="PROTEIN_KINASE_DOM"/>
    <property type="match status" value="1"/>
</dbReference>
<dbReference type="Pfam" id="PF00069">
    <property type="entry name" value="Pkinase"/>
    <property type="match status" value="1"/>
</dbReference>
<protein>
    <recommendedName>
        <fullName evidence="1">non-specific serine/threonine protein kinase</fullName>
        <ecNumber evidence="1">2.7.11.1</ecNumber>
    </recommendedName>
</protein>
<reference evidence="9 10" key="1">
    <citation type="submission" date="2020-10" db="EMBL/GenBank/DDBJ databases">
        <title>Sequencing the genomes of 1000 actinobacteria strains.</title>
        <authorList>
            <person name="Klenk H.-P."/>
        </authorList>
    </citation>
    <scope>NUCLEOTIDE SEQUENCE [LARGE SCALE GENOMIC DNA]</scope>
    <source>
        <strain evidence="9 10">DSM 43748</strain>
    </source>
</reference>
<evidence type="ECO:0000256" key="2">
    <source>
        <dbReference type="ARBA" id="ARBA00022527"/>
    </source>
</evidence>
<name>A0ABR9KCW8_9ACTN</name>
<evidence type="ECO:0000256" key="5">
    <source>
        <dbReference type="ARBA" id="ARBA00022777"/>
    </source>
</evidence>
<dbReference type="EC" id="2.7.11.1" evidence="1"/>
<keyword evidence="10" id="KW-1185">Reference proteome</keyword>
<keyword evidence="2" id="KW-0723">Serine/threonine-protein kinase</keyword>
<evidence type="ECO:0000256" key="7">
    <source>
        <dbReference type="SAM" id="MobiDB-lite"/>
    </source>
</evidence>
<sequence length="525" mass="53981">MLATRDADRLPVAIKHLSDPELIERFRAEAVLIAGLNSPHIARLLEYVEDDEGAAIVMELVDGVTLRRLLAHEGATGPEAALVVLKGALLGLAEAHRAGVVHRDFKPENVIVTAEGDSRLVDFGVAAHAGEAGPAAGTPSYMAPEQWRDAPASPATDVYAATVVFYECLTGRRPFDGDDPAVLAFQHQNLPPPLENVDEPVRPLVEHGMAKDPADRPASAELFVAELEAAAAAAYGADWQERGRTGLAVLTVPHTALFPLATPIAETTSTLTRTALAPAHRLAVTTAVTLATAAAVITTFAVWGDPPTRPVQAQRPTATGPAALPAAPSTPAASASAPPEATPSPGTAEPTALVPADEPDRRPEPQWDPGVPDPAPRPEPTATPSDPDPRPTPTRSTQPEPRPTRTQITQPADPGPQDPGRPDPGPADPGPADPGPGDPGPGDPGPGDPGPGDPGGQQGRDPLLWVEVSASVNVPLLGGEGEGLIGADVGVKVGSNLLGGAAFPGALLLGRGLTLVRLRRDPGAP</sequence>
<dbReference type="InterPro" id="IPR000719">
    <property type="entry name" value="Prot_kinase_dom"/>
</dbReference>
<keyword evidence="4" id="KW-0547">Nucleotide-binding</keyword>
<evidence type="ECO:0000313" key="9">
    <source>
        <dbReference type="EMBL" id="MBE1559558.1"/>
    </source>
</evidence>
<organism evidence="9 10">
    <name type="scientific">Nonomuraea africana</name>
    <dbReference type="NCBI Taxonomy" id="46171"/>
    <lineage>
        <taxon>Bacteria</taxon>
        <taxon>Bacillati</taxon>
        <taxon>Actinomycetota</taxon>
        <taxon>Actinomycetes</taxon>
        <taxon>Streptosporangiales</taxon>
        <taxon>Streptosporangiaceae</taxon>
        <taxon>Nonomuraea</taxon>
    </lineage>
</organism>
<dbReference type="Gene3D" id="1.10.510.10">
    <property type="entry name" value="Transferase(Phosphotransferase) domain 1"/>
    <property type="match status" value="1"/>
</dbReference>
<keyword evidence="6" id="KW-0067">ATP-binding</keyword>
<accession>A0ABR9KCW8</accession>
<dbReference type="InterPro" id="IPR008271">
    <property type="entry name" value="Ser/Thr_kinase_AS"/>
</dbReference>
<feature type="compositionally biased region" description="Pro residues" evidence="7">
    <location>
        <begin position="413"/>
        <end position="452"/>
    </location>
</feature>
<evidence type="ECO:0000313" key="10">
    <source>
        <dbReference type="Proteomes" id="UP000661607"/>
    </source>
</evidence>
<feature type="compositionally biased region" description="Low complexity" evidence="7">
    <location>
        <begin position="393"/>
        <end position="412"/>
    </location>
</feature>
<dbReference type="CDD" id="cd14014">
    <property type="entry name" value="STKc_PknB_like"/>
    <property type="match status" value="1"/>
</dbReference>
<evidence type="ECO:0000256" key="6">
    <source>
        <dbReference type="ARBA" id="ARBA00022840"/>
    </source>
</evidence>
<feature type="domain" description="Protein kinase" evidence="8">
    <location>
        <begin position="1"/>
        <end position="228"/>
    </location>
</feature>
<evidence type="ECO:0000259" key="8">
    <source>
        <dbReference type="PROSITE" id="PS50011"/>
    </source>
</evidence>
<dbReference type="PANTHER" id="PTHR43289:SF6">
    <property type="entry name" value="SERINE_THREONINE-PROTEIN KINASE NEKL-3"/>
    <property type="match status" value="1"/>
</dbReference>
<feature type="compositionally biased region" description="Low complexity" evidence="7">
    <location>
        <begin position="316"/>
        <end position="352"/>
    </location>
</feature>